<comment type="caution">
    <text evidence="1">The sequence shown here is derived from an EMBL/GenBank/DDBJ whole genome shotgun (WGS) entry which is preliminary data.</text>
</comment>
<organism evidence="1 2">
    <name type="scientific">Carex littledalei</name>
    <dbReference type="NCBI Taxonomy" id="544730"/>
    <lineage>
        <taxon>Eukaryota</taxon>
        <taxon>Viridiplantae</taxon>
        <taxon>Streptophyta</taxon>
        <taxon>Embryophyta</taxon>
        <taxon>Tracheophyta</taxon>
        <taxon>Spermatophyta</taxon>
        <taxon>Magnoliopsida</taxon>
        <taxon>Liliopsida</taxon>
        <taxon>Poales</taxon>
        <taxon>Cyperaceae</taxon>
        <taxon>Cyperoideae</taxon>
        <taxon>Cariceae</taxon>
        <taxon>Carex</taxon>
        <taxon>Carex subgen. Euthyceras</taxon>
    </lineage>
</organism>
<dbReference type="GO" id="GO:0016853">
    <property type="term" value="F:isomerase activity"/>
    <property type="evidence" value="ECO:0007669"/>
    <property type="project" value="UniProtKB-KW"/>
</dbReference>
<dbReference type="EMBL" id="SWLB01000023">
    <property type="protein sequence ID" value="KAF3323755.1"/>
    <property type="molecule type" value="Genomic_DNA"/>
</dbReference>
<evidence type="ECO:0000313" key="1">
    <source>
        <dbReference type="EMBL" id="KAF3323755.1"/>
    </source>
</evidence>
<evidence type="ECO:0000313" key="2">
    <source>
        <dbReference type="Proteomes" id="UP000623129"/>
    </source>
</evidence>
<accession>A0A833QBI1</accession>
<gene>
    <name evidence="1" type="ORF">FCM35_KLT12486</name>
</gene>
<keyword evidence="1" id="KW-0413">Isomerase</keyword>
<name>A0A833QBI1_9POAL</name>
<proteinExistence type="predicted"/>
<keyword evidence="2" id="KW-1185">Reference proteome</keyword>
<protein>
    <submittedName>
        <fullName evidence="1">Peptidyl-prolyl cis-trans isomerase FKBP16-1</fullName>
    </submittedName>
</protein>
<dbReference type="AlphaFoldDB" id="A0A833QBI1"/>
<reference evidence="1" key="1">
    <citation type="submission" date="2020-01" db="EMBL/GenBank/DDBJ databases">
        <title>Genome sequence of Kobresia littledalei, the first chromosome-level genome in the family Cyperaceae.</title>
        <authorList>
            <person name="Qu G."/>
        </authorList>
    </citation>
    <scope>NUCLEOTIDE SEQUENCE</scope>
    <source>
        <strain evidence="1">C.B.Clarke</strain>
        <tissue evidence="1">Leaf</tissue>
    </source>
</reference>
<dbReference type="Proteomes" id="UP000623129">
    <property type="component" value="Unassembled WGS sequence"/>
</dbReference>
<sequence>MLAAVNLRRSPLDFSVVSFMSEIEKEITAKKGHADVFTLTPKDIAIKGATLSPIWKAFPTVIFNVKVAEITLDFLDDTVEIQINLRLSVRLHVRFLERWKFNMVTYDEVVEKGTVNQFSGESSPVILPLDDREIIRGLKDVLVGMKVGVGGVYYLMQKEPLIFEARLLKGNRSAPEHSSNLSLALP</sequence>